<keyword evidence="7" id="KW-1185">Reference proteome</keyword>
<feature type="short sequence motif" description="DGA/G" evidence="4">
    <location>
        <begin position="182"/>
        <end position="184"/>
    </location>
</feature>
<evidence type="ECO:0000313" key="6">
    <source>
        <dbReference type="EMBL" id="NPT44880.1"/>
    </source>
</evidence>
<evidence type="ECO:0000313" key="7">
    <source>
        <dbReference type="Proteomes" id="UP000652198"/>
    </source>
</evidence>
<keyword evidence="3 4" id="KW-0443">Lipid metabolism</keyword>
<gene>
    <name evidence="6" type="ORF">GNZ12_26895</name>
</gene>
<dbReference type="InterPro" id="IPR016035">
    <property type="entry name" value="Acyl_Trfase/lysoPLipase"/>
</dbReference>
<feature type="active site" description="Proton acceptor" evidence="4">
    <location>
        <position position="182"/>
    </location>
</feature>
<protein>
    <submittedName>
        <fullName evidence="6">Patatin</fullName>
    </submittedName>
</protein>
<organism evidence="6 7">
    <name type="scientific">Paraburkholderia solitsugae</name>
    <dbReference type="NCBI Taxonomy" id="2675748"/>
    <lineage>
        <taxon>Bacteria</taxon>
        <taxon>Pseudomonadati</taxon>
        <taxon>Pseudomonadota</taxon>
        <taxon>Betaproteobacteria</taxon>
        <taxon>Burkholderiales</taxon>
        <taxon>Burkholderiaceae</taxon>
        <taxon>Paraburkholderia</taxon>
    </lineage>
</organism>
<feature type="domain" description="PNPLA" evidence="5">
    <location>
        <begin position="14"/>
        <end position="195"/>
    </location>
</feature>
<evidence type="ECO:0000256" key="1">
    <source>
        <dbReference type="ARBA" id="ARBA00022801"/>
    </source>
</evidence>
<name>A0ABX2BYK7_9BURK</name>
<feature type="short sequence motif" description="GXGXXG" evidence="4">
    <location>
        <begin position="18"/>
        <end position="23"/>
    </location>
</feature>
<feature type="active site" description="Nucleophile" evidence="4">
    <location>
        <position position="53"/>
    </location>
</feature>
<keyword evidence="1 4" id="KW-0378">Hydrolase</keyword>
<evidence type="ECO:0000256" key="4">
    <source>
        <dbReference type="PROSITE-ProRule" id="PRU01161"/>
    </source>
</evidence>
<dbReference type="Proteomes" id="UP000652198">
    <property type="component" value="Unassembled WGS sequence"/>
</dbReference>
<dbReference type="PANTHER" id="PTHR24185">
    <property type="entry name" value="CALCIUM-INDEPENDENT PHOSPHOLIPASE A2-GAMMA"/>
    <property type="match status" value="1"/>
</dbReference>
<dbReference type="CDD" id="cd07199">
    <property type="entry name" value="Pat17_PNPLA8_PNPLA9_like"/>
    <property type="match status" value="1"/>
</dbReference>
<dbReference type="Gene3D" id="3.40.1090.10">
    <property type="entry name" value="Cytosolic phospholipase A2 catalytic domain"/>
    <property type="match status" value="1"/>
</dbReference>
<dbReference type="SUPFAM" id="SSF52151">
    <property type="entry name" value="FabD/lysophospholipase-like"/>
    <property type="match status" value="1"/>
</dbReference>
<dbReference type="Pfam" id="PF01734">
    <property type="entry name" value="Patatin"/>
    <property type="match status" value="1"/>
</dbReference>
<keyword evidence="2 4" id="KW-0442">Lipid degradation</keyword>
<accession>A0ABX2BYK7</accession>
<sequence length="311" mass="34348">MLDETDRRTPFRILCLDGGGAKGFYTLGVLKQLEAMLDNTPLCERFDLIFGTSTGAIIATLLALGRSVDEIRELYEAEVPRLMSMRGSNARSAALEGLAARVFDGTAFSGMKTGIGIVTARWLEEKPMIFKAHIGQAHGSKGTFKPGFGASVADAVVASCSAYPIFNRKLVKTSDGDVELIDGGYCANNPTLYAIVDATQALGYAHEDLRVVSLGVGNYPEPPKYWHKWAIEKFFLVRLLHKTLGINTHSLEQLAMLLCPDVPMVRINDSYTTPDMAADLMEHNIEKLKLLYRRGLESFGKHERQLRQLFS</sequence>
<evidence type="ECO:0000256" key="2">
    <source>
        <dbReference type="ARBA" id="ARBA00022963"/>
    </source>
</evidence>
<dbReference type="RefSeq" id="WP_172315235.1">
    <property type="nucleotide sequence ID" value="NZ_WOEY01000105.1"/>
</dbReference>
<proteinExistence type="predicted"/>
<comment type="caution">
    <text evidence="6">The sequence shown here is derived from an EMBL/GenBank/DDBJ whole genome shotgun (WGS) entry which is preliminary data.</text>
</comment>
<reference evidence="6 7" key="1">
    <citation type="submission" date="2019-11" db="EMBL/GenBank/DDBJ databases">
        <title>Metabolism of dissolved organic matter in forest soils.</title>
        <authorList>
            <person name="Cyle K.T."/>
            <person name="Wilhelm R.C."/>
            <person name="Martinez C.E."/>
        </authorList>
    </citation>
    <scope>NUCLEOTIDE SEQUENCE [LARGE SCALE GENOMIC DNA]</scope>
    <source>
        <strain evidence="6 7">1N</strain>
    </source>
</reference>
<feature type="short sequence motif" description="GXSXG" evidence="4">
    <location>
        <begin position="51"/>
        <end position="55"/>
    </location>
</feature>
<dbReference type="PANTHER" id="PTHR24185:SF1">
    <property type="entry name" value="CALCIUM-INDEPENDENT PHOSPHOLIPASE A2-GAMMA"/>
    <property type="match status" value="1"/>
</dbReference>
<evidence type="ECO:0000256" key="3">
    <source>
        <dbReference type="ARBA" id="ARBA00023098"/>
    </source>
</evidence>
<evidence type="ECO:0000259" key="5">
    <source>
        <dbReference type="PROSITE" id="PS51635"/>
    </source>
</evidence>
<dbReference type="InterPro" id="IPR002641">
    <property type="entry name" value="PNPLA_dom"/>
</dbReference>
<dbReference type="PROSITE" id="PS51635">
    <property type="entry name" value="PNPLA"/>
    <property type="match status" value="1"/>
</dbReference>
<dbReference type="EMBL" id="WOEY01000105">
    <property type="protein sequence ID" value="NPT44880.1"/>
    <property type="molecule type" value="Genomic_DNA"/>
</dbReference>